<dbReference type="PANTHER" id="PTHR36927:SF3">
    <property type="entry name" value="GLUCANS BIOSYNTHESIS PROTEIN C"/>
    <property type="match status" value="1"/>
</dbReference>
<name>Q5GYU2_XANOR</name>
<dbReference type="Pfam" id="PF01757">
    <property type="entry name" value="Acyl_transf_3"/>
    <property type="match status" value="1"/>
</dbReference>
<dbReference type="Proteomes" id="UP000006735">
    <property type="component" value="Chromosome"/>
</dbReference>
<dbReference type="InterPro" id="IPR050623">
    <property type="entry name" value="Glucan_succinyl_AcylTrfase"/>
</dbReference>
<keyword evidence="1" id="KW-0812">Transmembrane</keyword>
<feature type="transmembrane region" description="Helical" evidence="1">
    <location>
        <begin position="102"/>
        <end position="122"/>
    </location>
</feature>
<feature type="transmembrane region" description="Helical" evidence="1">
    <location>
        <begin position="263"/>
        <end position="285"/>
    </location>
</feature>
<dbReference type="EMBL" id="AE013598">
    <property type="protein sequence ID" value="AAW76129.1"/>
    <property type="molecule type" value="Genomic_DNA"/>
</dbReference>
<evidence type="ECO:0000313" key="4">
    <source>
        <dbReference type="Proteomes" id="UP000006735"/>
    </source>
</evidence>
<feature type="transmembrane region" description="Helical" evidence="1">
    <location>
        <begin position="200"/>
        <end position="222"/>
    </location>
</feature>
<keyword evidence="1" id="KW-1133">Transmembrane helix</keyword>
<dbReference type="STRING" id="291331.XOO2875"/>
<feature type="transmembrane region" description="Helical" evidence="1">
    <location>
        <begin position="344"/>
        <end position="362"/>
    </location>
</feature>
<proteinExistence type="predicted"/>
<keyword evidence="4" id="KW-1185">Reference proteome</keyword>
<protein>
    <submittedName>
        <fullName evidence="3">Predicted acyltransferases</fullName>
    </submittedName>
</protein>
<reference evidence="3 4" key="1">
    <citation type="journal article" date="2005" name="Nucleic Acids Res.">
        <title>The genome sequence of Xanthomonas oryzae pathovar oryzae KACC10331, the bacterial blight pathogen of rice.</title>
        <authorList>
            <person name="Lee B.M."/>
            <person name="Park Y.J."/>
            <person name="Park D.S."/>
            <person name="Kang H.W."/>
            <person name="Kim J.G."/>
            <person name="Song E.S."/>
            <person name="Park I.C."/>
            <person name="Yoon U.H."/>
            <person name="Hahn J.H."/>
            <person name="Koo B.S."/>
            <person name="Lee G.B."/>
            <person name="Kim H."/>
            <person name="Park H.S."/>
            <person name="Yoon K.O."/>
            <person name="Kim J.H."/>
            <person name="Jung C.H."/>
            <person name="Koh N.H."/>
            <person name="Seo J.S."/>
            <person name="Go S.J."/>
        </authorList>
    </citation>
    <scope>NUCLEOTIDE SEQUENCE [LARGE SCALE GENOMIC DNA]</scope>
    <source>
        <strain evidence="4">KACC10331 / KXO85</strain>
    </source>
</reference>
<gene>
    <name evidence="3" type="ordered locus">XOO2875</name>
</gene>
<dbReference type="AlphaFoldDB" id="Q5GYU2"/>
<keyword evidence="1" id="KW-0472">Membrane</keyword>
<dbReference type="InterPro" id="IPR002656">
    <property type="entry name" value="Acyl_transf_3_dom"/>
</dbReference>
<feature type="transmembrane region" description="Helical" evidence="1">
    <location>
        <begin position="234"/>
        <end position="251"/>
    </location>
</feature>
<feature type="transmembrane region" description="Helical" evidence="1">
    <location>
        <begin position="368"/>
        <end position="386"/>
    </location>
</feature>
<feature type="domain" description="Acyltransferase 3" evidence="2">
    <location>
        <begin position="23"/>
        <end position="387"/>
    </location>
</feature>
<feature type="transmembrane region" description="Helical" evidence="1">
    <location>
        <begin position="72"/>
        <end position="90"/>
    </location>
</feature>
<dbReference type="KEGG" id="xoo:XOO2875"/>
<dbReference type="GO" id="GO:0016747">
    <property type="term" value="F:acyltransferase activity, transferring groups other than amino-acyl groups"/>
    <property type="evidence" value="ECO:0007669"/>
    <property type="project" value="InterPro"/>
</dbReference>
<evidence type="ECO:0000256" key="1">
    <source>
        <dbReference type="SAM" id="Phobius"/>
    </source>
</evidence>
<feature type="transmembrane region" description="Helical" evidence="1">
    <location>
        <begin position="28"/>
        <end position="47"/>
    </location>
</feature>
<feature type="transmembrane region" description="Helical" evidence="1">
    <location>
        <begin position="305"/>
        <end position="324"/>
    </location>
</feature>
<evidence type="ECO:0000259" key="2">
    <source>
        <dbReference type="Pfam" id="PF01757"/>
    </source>
</evidence>
<organism evidence="3 4">
    <name type="scientific">Xanthomonas oryzae pv. oryzae (strain KACC10331 / KXO85)</name>
    <dbReference type="NCBI Taxonomy" id="291331"/>
    <lineage>
        <taxon>Bacteria</taxon>
        <taxon>Pseudomonadati</taxon>
        <taxon>Pseudomonadota</taxon>
        <taxon>Gammaproteobacteria</taxon>
        <taxon>Lysobacterales</taxon>
        <taxon>Lysobacteraceae</taxon>
        <taxon>Xanthomonas</taxon>
    </lineage>
</organism>
<sequence>MSRPQRRMHAFFDQPPTMTERRHDIDTLRIFTFALLILYHVGMAYVADWDFHLKSVHTAEWLQWPMIVLNRWRMPLLFMISGIAIGLSRPQATPWRFALRRCGRLLPPLLFGMFVVVAVQAYCQGVSNGKVATGFGSFLLRYWQVRPWPAGSFDGWKHGITWNHLWYLAYLLPYTAALMVLVSLSKLLRLPALPRLPSSVVVPALLVVPILWEAFCVMWVMPRHPPTHALVGDWFVHAESFPLFLLGYLLARNARFWQLAVQLRWLTLVAAALTIATELVIRYLGMHVQPAQLPQVLAALPWETLEHGARAAYTWLALLTLLGWAKQRLNHPFRWLPYCTEAVFPWYILHQSLIIVMLYWLMPLQLNAWLEPALVIAATVIGCLALHESVIRRVRWLRPLFGLTGPSPATTPAPAAPPDIRPMKASTCRYLCC</sequence>
<keyword evidence="3" id="KW-0808">Transferase</keyword>
<keyword evidence="3" id="KW-0012">Acyltransferase</keyword>
<evidence type="ECO:0000313" key="3">
    <source>
        <dbReference type="EMBL" id="AAW76129.1"/>
    </source>
</evidence>
<dbReference type="HOGENOM" id="CLU_036182_0_0_6"/>
<feature type="transmembrane region" description="Helical" evidence="1">
    <location>
        <begin position="165"/>
        <end position="188"/>
    </location>
</feature>
<accession>Q5GYU2</accession>
<dbReference type="PANTHER" id="PTHR36927">
    <property type="entry name" value="BLR4337 PROTEIN"/>
    <property type="match status" value="1"/>
</dbReference>